<reference evidence="2 3" key="1">
    <citation type="submission" date="2020-07" db="EMBL/GenBank/DDBJ databases">
        <title>MOT database genomes.</title>
        <authorList>
            <person name="Joseph S."/>
            <person name="Aduse-Opoku J."/>
            <person name="Hashim A."/>
            <person name="Wade W."/>
            <person name="Curtis M."/>
        </authorList>
    </citation>
    <scope>NUCLEOTIDE SEQUENCE [LARGE SCALE GENOMIC DNA]</scope>
    <source>
        <strain evidence="2 3">DSM 100099</strain>
    </source>
</reference>
<dbReference type="Pfam" id="PF00313">
    <property type="entry name" value="CSD"/>
    <property type="match status" value="1"/>
</dbReference>
<dbReference type="EMBL" id="JACBYE010000004">
    <property type="protein sequence ID" value="NYS92495.1"/>
    <property type="molecule type" value="Genomic_DNA"/>
</dbReference>
<dbReference type="InterPro" id="IPR002059">
    <property type="entry name" value="CSP_DNA-bd"/>
</dbReference>
<accession>A0A853EPE7</accession>
<protein>
    <submittedName>
        <fullName evidence="2">Cold shock domain-containing protein</fullName>
    </submittedName>
</protein>
<dbReference type="PROSITE" id="PS51857">
    <property type="entry name" value="CSD_2"/>
    <property type="match status" value="1"/>
</dbReference>
<dbReference type="InterPro" id="IPR012340">
    <property type="entry name" value="NA-bd_OB-fold"/>
</dbReference>
<dbReference type="GO" id="GO:0003676">
    <property type="term" value="F:nucleic acid binding"/>
    <property type="evidence" value="ECO:0007669"/>
    <property type="project" value="InterPro"/>
</dbReference>
<dbReference type="AlphaFoldDB" id="A0A853EPE7"/>
<dbReference type="InterPro" id="IPR012156">
    <property type="entry name" value="Cold_shock_CspA"/>
</dbReference>
<evidence type="ECO:0000313" key="2">
    <source>
        <dbReference type="EMBL" id="NYS92495.1"/>
    </source>
</evidence>
<keyword evidence="3" id="KW-1185">Reference proteome</keyword>
<dbReference type="Gene3D" id="2.40.50.140">
    <property type="entry name" value="Nucleic acid-binding proteins"/>
    <property type="match status" value="1"/>
</dbReference>
<evidence type="ECO:0000313" key="3">
    <source>
        <dbReference type="Proteomes" id="UP000561011"/>
    </source>
</evidence>
<dbReference type="RefSeq" id="WP_179912347.1">
    <property type="nucleotide sequence ID" value="NZ_JACBYE010000004.1"/>
</dbReference>
<dbReference type="Proteomes" id="UP000561011">
    <property type="component" value="Unassembled WGS sequence"/>
</dbReference>
<dbReference type="SUPFAM" id="SSF50249">
    <property type="entry name" value="Nucleic acid-binding proteins"/>
    <property type="match status" value="1"/>
</dbReference>
<proteinExistence type="predicted"/>
<comment type="caution">
    <text evidence="2">The sequence shown here is derived from an EMBL/GenBank/DDBJ whole genome shotgun (WGS) entry which is preliminary data.</text>
</comment>
<name>A0A853EPE7_9MICO</name>
<sequence>MDNLEHGKGVVVSWDAEGGFGHLQIDDGPAVWGFYSNIEMDGYRTLEAGQRVEATYEAVEDQDGFKWRTVHIKPVSS</sequence>
<feature type="domain" description="CSD" evidence="1">
    <location>
        <begin position="6"/>
        <end position="74"/>
    </location>
</feature>
<evidence type="ECO:0000259" key="1">
    <source>
        <dbReference type="PROSITE" id="PS51857"/>
    </source>
</evidence>
<organism evidence="2 3">
    <name type="scientific">Sanguibacter inulinus</name>
    <dbReference type="NCBI Taxonomy" id="60922"/>
    <lineage>
        <taxon>Bacteria</taxon>
        <taxon>Bacillati</taxon>
        <taxon>Actinomycetota</taxon>
        <taxon>Actinomycetes</taxon>
        <taxon>Micrococcales</taxon>
        <taxon>Sanguibacteraceae</taxon>
        <taxon>Sanguibacter</taxon>
    </lineage>
</organism>
<dbReference type="PIRSF" id="PIRSF002599">
    <property type="entry name" value="Cold_shock_A"/>
    <property type="match status" value="1"/>
</dbReference>
<gene>
    <name evidence="2" type="ORF">HZZ10_02980</name>
</gene>